<evidence type="ECO:0000313" key="2">
    <source>
        <dbReference type="Proteomes" id="UP001595821"/>
    </source>
</evidence>
<name>A0ABD5P0Y2_9EURY</name>
<dbReference type="InterPro" id="IPR049696">
    <property type="entry name" value="HVO_0649-like"/>
</dbReference>
<dbReference type="GeneID" id="71854088"/>
<dbReference type="Proteomes" id="UP001595821">
    <property type="component" value="Unassembled WGS sequence"/>
</dbReference>
<dbReference type="RefSeq" id="WP_377071270.1">
    <property type="nucleotide sequence ID" value="NZ_CP095397.1"/>
</dbReference>
<protein>
    <submittedName>
        <fullName evidence="1">HVO_0649 family zinc finger protein</fullName>
    </submittedName>
</protein>
<dbReference type="AlphaFoldDB" id="A0ABD5P0Y2"/>
<comment type="caution">
    <text evidence="1">The sequence shown here is derived from an EMBL/GenBank/DDBJ whole genome shotgun (WGS) entry which is preliminary data.</text>
</comment>
<reference evidence="1 2" key="1">
    <citation type="journal article" date="2014" name="Int. J. Syst. Evol. Microbiol.">
        <title>Complete genome sequence of Corynebacterium casei LMG S-19264T (=DSM 44701T), isolated from a smear-ripened cheese.</title>
        <authorList>
            <consortium name="US DOE Joint Genome Institute (JGI-PGF)"/>
            <person name="Walter F."/>
            <person name="Albersmeier A."/>
            <person name="Kalinowski J."/>
            <person name="Ruckert C."/>
        </authorList>
    </citation>
    <scope>NUCLEOTIDE SEQUENCE [LARGE SCALE GENOMIC DNA]</scope>
    <source>
        <strain evidence="1 2">IBRC-M 10912</strain>
    </source>
</reference>
<dbReference type="EMBL" id="JBHSDJ010000109">
    <property type="protein sequence ID" value="MFC4247973.1"/>
    <property type="molecule type" value="Genomic_DNA"/>
</dbReference>
<sequence>MAIQKGRSPFDRLKQMFDRSDLRCPECGYVDVEGGWRVTTTGSRVRYQHVCPKCNAIDTKEVRLE</sequence>
<evidence type="ECO:0000313" key="1">
    <source>
        <dbReference type="EMBL" id="MFC4247973.1"/>
    </source>
</evidence>
<accession>A0ABD5P0Y2</accession>
<proteinExistence type="predicted"/>
<dbReference type="NCBIfam" id="NF041911">
    <property type="entry name" value="HVO_0649"/>
    <property type="match status" value="1"/>
</dbReference>
<gene>
    <name evidence="1" type="ORF">ACFOZ7_13645</name>
</gene>
<organism evidence="1 2">
    <name type="scientific">Natribaculum luteum</name>
    <dbReference type="NCBI Taxonomy" id="1586232"/>
    <lineage>
        <taxon>Archaea</taxon>
        <taxon>Methanobacteriati</taxon>
        <taxon>Methanobacteriota</taxon>
        <taxon>Stenosarchaea group</taxon>
        <taxon>Halobacteria</taxon>
        <taxon>Halobacteriales</taxon>
        <taxon>Natrialbaceae</taxon>
        <taxon>Natribaculum</taxon>
    </lineage>
</organism>